<comment type="similarity">
    <text evidence="2">Belongs to the PHP hydrolase family. HisK subfamily.</text>
</comment>
<keyword evidence="1 2" id="KW-0378">Hydrolase</keyword>
<evidence type="ECO:0000313" key="3">
    <source>
        <dbReference type="EMBL" id="KWX76060.1"/>
    </source>
</evidence>
<dbReference type="SUPFAM" id="SSF89550">
    <property type="entry name" value="PHP domain-like"/>
    <property type="match status" value="1"/>
</dbReference>
<dbReference type="InterPro" id="IPR016195">
    <property type="entry name" value="Pol/histidinol_Pase-like"/>
</dbReference>
<reference evidence="3 4" key="1">
    <citation type="submission" date="2015-08" db="EMBL/GenBank/DDBJ databases">
        <title>Genome of Paenibacillus jilunlii.</title>
        <authorList>
            <person name="Sant'Anna F.H."/>
            <person name="Ambrosini A."/>
            <person name="Souza R."/>
            <person name="Bach E."/>
            <person name="Fernandes G."/>
            <person name="Balsanelli E."/>
            <person name="Baura V.A."/>
            <person name="Pedrosa F.O."/>
            <person name="Souza E.M."/>
            <person name="Passaglia L."/>
        </authorList>
    </citation>
    <scope>NUCLEOTIDE SEQUENCE [LARGE SCALE GENOMIC DNA]</scope>
    <source>
        <strain evidence="3 4">DSM 23019</strain>
    </source>
</reference>
<evidence type="ECO:0000256" key="2">
    <source>
        <dbReference type="RuleBase" id="RU366003"/>
    </source>
</evidence>
<dbReference type="Proteomes" id="UP000070252">
    <property type="component" value="Unassembled WGS sequence"/>
</dbReference>
<dbReference type="PANTHER" id="PTHR21039:SF0">
    <property type="entry name" value="HISTIDINOL-PHOSPHATASE"/>
    <property type="match status" value="1"/>
</dbReference>
<dbReference type="RefSeq" id="WP_062522820.1">
    <property type="nucleotide sequence ID" value="NZ_CP048429.1"/>
</dbReference>
<comment type="pathway">
    <text evidence="2">Amino-acid biosynthesis; L-histidine biosynthesis; L-histidine from 5-phospho-alpha-D-ribose 1-diphosphate: step 8/9.</text>
</comment>
<evidence type="ECO:0000256" key="1">
    <source>
        <dbReference type="ARBA" id="ARBA00022801"/>
    </source>
</evidence>
<sequence>MEGHSAKSEFPAYIAEVLALKKEFAGRIAVMLGIEADFLPQSLELYREIIAGYPFDYVIGSIHDFGGISIYASCNIYLRIANFENLV</sequence>
<proteinExistence type="inferred from homology"/>
<accession>A0ABR5SVT4</accession>
<name>A0ABR5SVT4_9BACL</name>
<dbReference type="PANTHER" id="PTHR21039">
    <property type="entry name" value="HISTIDINOL PHOSPHATASE-RELATED"/>
    <property type="match status" value="1"/>
</dbReference>
<protein>
    <recommendedName>
        <fullName evidence="2">Histidinol-phosphatase</fullName>
        <shortName evidence="2">HolPase</shortName>
        <ecNumber evidence="2">3.1.3.15</ecNumber>
    </recommendedName>
</protein>
<keyword evidence="2" id="KW-0368">Histidine biosynthesis</keyword>
<gene>
    <name evidence="3" type="ORF">AML91_11055</name>
</gene>
<keyword evidence="4" id="KW-1185">Reference proteome</keyword>
<organism evidence="3 4">
    <name type="scientific">Paenibacillus jilunlii</name>
    <dbReference type="NCBI Taxonomy" id="682956"/>
    <lineage>
        <taxon>Bacteria</taxon>
        <taxon>Bacillati</taxon>
        <taxon>Bacillota</taxon>
        <taxon>Bacilli</taxon>
        <taxon>Bacillales</taxon>
        <taxon>Paenibacillaceae</taxon>
        <taxon>Paenibacillus</taxon>
    </lineage>
</organism>
<evidence type="ECO:0000313" key="4">
    <source>
        <dbReference type="Proteomes" id="UP000070252"/>
    </source>
</evidence>
<dbReference type="Gene3D" id="3.20.20.140">
    <property type="entry name" value="Metal-dependent hydrolases"/>
    <property type="match status" value="1"/>
</dbReference>
<comment type="catalytic activity">
    <reaction evidence="2">
        <text>L-histidinol phosphate + H2O = L-histidinol + phosphate</text>
        <dbReference type="Rhea" id="RHEA:14465"/>
        <dbReference type="ChEBI" id="CHEBI:15377"/>
        <dbReference type="ChEBI" id="CHEBI:43474"/>
        <dbReference type="ChEBI" id="CHEBI:57699"/>
        <dbReference type="ChEBI" id="CHEBI:57980"/>
        <dbReference type="EC" id="3.1.3.15"/>
    </reaction>
</comment>
<dbReference type="EC" id="3.1.3.15" evidence="2"/>
<dbReference type="InterPro" id="IPR010140">
    <property type="entry name" value="Histidinol_P_phosphatase_HisJ"/>
</dbReference>
<dbReference type="EMBL" id="LIPY01000108">
    <property type="protein sequence ID" value="KWX76060.1"/>
    <property type="molecule type" value="Genomic_DNA"/>
</dbReference>
<keyword evidence="2" id="KW-0028">Amino-acid biosynthesis</keyword>
<comment type="caution">
    <text evidence="3">The sequence shown here is derived from an EMBL/GenBank/DDBJ whole genome shotgun (WGS) entry which is preliminary data.</text>
</comment>